<feature type="compositionally biased region" description="Basic residues" evidence="1">
    <location>
        <begin position="264"/>
        <end position="274"/>
    </location>
</feature>
<name>A0AAW0EEX9_9AGAR</name>
<feature type="region of interest" description="Disordered" evidence="1">
    <location>
        <begin position="232"/>
        <end position="290"/>
    </location>
</feature>
<comment type="caution">
    <text evidence="2">The sequence shown here is derived from an EMBL/GenBank/DDBJ whole genome shotgun (WGS) entry which is preliminary data.</text>
</comment>
<gene>
    <name evidence="2" type="ORF">VNI00_000338</name>
</gene>
<evidence type="ECO:0000313" key="2">
    <source>
        <dbReference type="EMBL" id="KAK7062842.1"/>
    </source>
</evidence>
<organism evidence="2 3">
    <name type="scientific">Paramarasmius palmivorus</name>
    <dbReference type="NCBI Taxonomy" id="297713"/>
    <lineage>
        <taxon>Eukaryota</taxon>
        <taxon>Fungi</taxon>
        <taxon>Dikarya</taxon>
        <taxon>Basidiomycota</taxon>
        <taxon>Agaricomycotina</taxon>
        <taxon>Agaricomycetes</taxon>
        <taxon>Agaricomycetidae</taxon>
        <taxon>Agaricales</taxon>
        <taxon>Marasmiineae</taxon>
        <taxon>Marasmiaceae</taxon>
        <taxon>Paramarasmius</taxon>
    </lineage>
</organism>
<reference evidence="2 3" key="1">
    <citation type="submission" date="2024-01" db="EMBL/GenBank/DDBJ databases">
        <title>A draft genome for a cacao thread blight-causing isolate of Paramarasmius palmivorus.</title>
        <authorList>
            <person name="Baruah I.K."/>
            <person name="Bukari Y."/>
            <person name="Amoako-Attah I."/>
            <person name="Meinhardt L.W."/>
            <person name="Bailey B.A."/>
            <person name="Cohen S.P."/>
        </authorList>
    </citation>
    <scope>NUCLEOTIDE SEQUENCE [LARGE SCALE GENOMIC DNA]</scope>
    <source>
        <strain evidence="2 3">GH-12</strain>
    </source>
</reference>
<sequence length="290" mass="31807">MHKVCCSARFFSALDLDVLVAGEEMPDHSSVVFQPLRGSGRVIYEAEDTNITPVYEPASGYGTFKSFSKSVAELDQGKPRQSTFRVDFETADSKRKPSIFQLQSPPRTRKRTMSCDNFSKAIRCPRITIPCTQVVRNIVKSRSPSSSASEPHFEIVTPVTCNVDVEIVVDRDDDTEKDMVVTSATRIRCEKGVEMTLAPLVFPALPSPSPPIPNSAPPSMETTKGTLLFPTARSDSIPGPDPPPMVKKKPRPLPVPPVVNAHATTRKKCTRSKRLAGVDVHRDLPPLPTA</sequence>
<proteinExistence type="predicted"/>
<dbReference type="AlphaFoldDB" id="A0AAW0EEX9"/>
<accession>A0AAW0EEX9</accession>
<evidence type="ECO:0000256" key="1">
    <source>
        <dbReference type="SAM" id="MobiDB-lite"/>
    </source>
</evidence>
<dbReference type="Proteomes" id="UP001383192">
    <property type="component" value="Unassembled WGS sequence"/>
</dbReference>
<dbReference type="EMBL" id="JAYKXP010000001">
    <property type="protein sequence ID" value="KAK7062842.1"/>
    <property type="molecule type" value="Genomic_DNA"/>
</dbReference>
<keyword evidence="3" id="KW-1185">Reference proteome</keyword>
<protein>
    <submittedName>
        <fullName evidence="2">Uncharacterized protein</fullName>
    </submittedName>
</protein>
<evidence type="ECO:0000313" key="3">
    <source>
        <dbReference type="Proteomes" id="UP001383192"/>
    </source>
</evidence>